<feature type="region of interest" description="Disordered" evidence="1">
    <location>
        <begin position="242"/>
        <end position="283"/>
    </location>
</feature>
<proteinExistence type="predicted"/>
<evidence type="ECO:0000313" key="2">
    <source>
        <dbReference type="EMBL" id="CAD8356846.1"/>
    </source>
</evidence>
<dbReference type="AlphaFoldDB" id="A0A7S0A948"/>
<sequence length="315" mass="31629">MAAEIVFGHADGYGAKRSADEVRIIREMLDEDIARFVTDSNIDAPAANELKSEPPEIQWAVLQRGPVRSATNPSAALVGRIRDAKRMKLAGGASGLPPLAGAGLSPGAASGGAGGGTADERALTDLERFVMENRLDQSAARSLKAEALEVQRTVMAQGPLIKCYNPSGALMGRIRAARLGQRAYMPSAGTPALLDGLSSGGTAAPIDEHMSEEARKAIDKLQGHSGLGAGGGGCGGGAVPPALALENGAPPPSPGGAGAGGVGGGSGGERSGNGAAAVAPSSIEDAQLQEEALKAIKSLNTVGSEQQPVQADVIY</sequence>
<evidence type="ECO:0000256" key="1">
    <source>
        <dbReference type="SAM" id="MobiDB-lite"/>
    </source>
</evidence>
<feature type="compositionally biased region" description="Gly residues" evidence="1">
    <location>
        <begin position="255"/>
        <end position="271"/>
    </location>
</feature>
<dbReference type="EMBL" id="HBEG01020162">
    <property type="protein sequence ID" value="CAD8356846.1"/>
    <property type="molecule type" value="Transcribed_RNA"/>
</dbReference>
<reference evidence="2" key="1">
    <citation type="submission" date="2021-01" db="EMBL/GenBank/DDBJ databases">
        <authorList>
            <person name="Corre E."/>
            <person name="Pelletier E."/>
            <person name="Niang G."/>
            <person name="Scheremetjew M."/>
            <person name="Finn R."/>
            <person name="Kale V."/>
            <person name="Holt S."/>
            <person name="Cochrane G."/>
            <person name="Meng A."/>
            <person name="Brown T."/>
            <person name="Cohen L."/>
        </authorList>
    </citation>
    <scope>NUCLEOTIDE SEQUENCE</scope>
    <source>
        <strain evidence="2">Pbaha01</strain>
    </source>
</reference>
<gene>
    <name evidence="2" type="ORF">PBAH0796_LOCUS12213</name>
</gene>
<accession>A0A7S0A948</accession>
<name>A0A7S0A948_9DINO</name>
<protein>
    <submittedName>
        <fullName evidence="2">Uncharacterized protein</fullName>
    </submittedName>
</protein>
<organism evidence="2">
    <name type="scientific">Pyrodinium bahamense</name>
    <dbReference type="NCBI Taxonomy" id="73915"/>
    <lineage>
        <taxon>Eukaryota</taxon>
        <taxon>Sar</taxon>
        <taxon>Alveolata</taxon>
        <taxon>Dinophyceae</taxon>
        <taxon>Gonyaulacales</taxon>
        <taxon>Pyrocystaceae</taxon>
        <taxon>Pyrodinium</taxon>
    </lineage>
</organism>